<evidence type="ECO:0000313" key="8">
    <source>
        <dbReference type="EMBL" id="URE18770.1"/>
    </source>
</evidence>
<protein>
    <submittedName>
        <fullName evidence="8">Transcription initiation factor TFIID subunit A</fullName>
    </submittedName>
</protein>
<keyword evidence="9" id="KW-1185">Reference proteome</keyword>
<evidence type="ECO:0000256" key="2">
    <source>
        <dbReference type="ARBA" id="ARBA00007530"/>
    </source>
</evidence>
<dbReference type="PANTHER" id="PTHR12264">
    <property type="entry name" value="TRANSCRIPTION INITIATION FACTOR TFIID SUBUNIT 12"/>
    <property type="match status" value="1"/>
</dbReference>
<feature type="compositionally biased region" description="Low complexity" evidence="6">
    <location>
        <begin position="52"/>
        <end position="68"/>
    </location>
</feature>
<feature type="region of interest" description="Disordered" evidence="6">
    <location>
        <begin position="93"/>
        <end position="112"/>
    </location>
</feature>
<dbReference type="PANTHER" id="PTHR12264:SF26">
    <property type="entry name" value="TRANSCRIPTION INITIATION FACTOR TFIID SUBUNIT 12B"/>
    <property type="match status" value="1"/>
</dbReference>
<feature type="compositionally biased region" description="Low complexity" evidence="6">
    <location>
        <begin position="93"/>
        <end position="109"/>
    </location>
</feature>
<feature type="region of interest" description="Disordered" evidence="6">
    <location>
        <begin position="328"/>
        <end position="357"/>
    </location>
</feature>
<evidence type="ECO:0000313" key="9">
    <source>
        <dbReference type="Proteomes" id="UP001055439"/>
    </source>
</evidence>
<accession>A0A9E7KKK9</accession>
<sequence length="719" mass="77855">MAENPASASPNKPLTQPAPSVSDASITPSNPQNPNLPSPQIPPSPSMTASDLAQISSPQLSQPQSQALNAAAALDYTKQQSIQSQQQQQQQQQLQSQQQMQNQQQNLMSPSSGFQIQQNLQRSGSMPRLSQIQQHLGAAAAASAMRQHAGIYGGQMNFGGAQIQQQQQQQLAAAAAAAGMARSGMITQAGQISMLPGQTAQHFNLQSQMLAQPRQKSLVQGGQFHSANSSGQAVQGMQNMGMMSSLGFNPQLRTNGPLPYGQQRLVHGQMRQQQLSQPTALTSPQKLPGQSLPRTPSAAVLNPQVSGLTQNGQSALVQTNLSQQQQQWLKHLQPSLPSPGSPSFHLQQQQRQQQSFLTQQLASSQLHQKSMALTQQQIAQLVQQPQLPSQQQQQHLIQQQHLQQFQQLQQQQLQSPRLPGSAIQKSLSLTGSQPETPASGTTMTGGSSSQGAEATNQLLGKRKIHDLVLQVDPLGKLDPEVEDLLLEIADDFIDSVTSFACSLAKHRKSSTLEAKDVLLHLEKNWNLAVPGYTREEKSYQKESLPLDIHKKRLEMIRELAETHQSEGDISSGAKVTNKQAINNSGSDHSIKPSPSSEQLSLPAVGSQLMHKSQRLVLFARLTAAKKPRGRHEELKAFGGGVGGGSDPSRDLVFALAEAAFAHAAIGESKSGSLAWLASSWKGTESPKSQGHDVGYKCKPHVPAKYLVKLKYQNDVRNQR</sequence>
<evidence type="ECO:0000256" key="6">
    <source>
        <dbReference type="SAM" id="MobiDB-lite"/>
    </source>
</evidence>
<dbReference type="GO" id="GO:0046982">
    <property type="term" value="F:protein heterodimerization activity"/>
    <property type="evidence" value="ECO:0007669"/>
    <property type="project" value="InterPro"/>
</dbReference>
<dbReference type="InterPro" id="IPR009072">
    <property type="entry name" value="Histone-fold"/>
</dbReference>
<feature type="region of interest" description="Disordered" evidence="6">
    <location>
        <begin position="267"/>
        <end position="298"/>
    </location>
</feature>
<dbReference type="CDD" id="cd07981">
    <property type="entry name" value="HFD_TAF12"/>
    <property type="match status" value="1"/>
</dbReference>
<dbReference type="Gene3D" id="1.10.20.10">
    <property type="entry name" value="Histone, subunit A"/>
    <property type="match status" value="1"/>
</dbReference>
<keyword evidence="5" id="KW-0539">Nucleus</keyword>
<proteinExistence type="inferred from homology"/>
<evidence type="ECO:0000256" key="1">
    <source>
        <dbReference type="ARBA" id="ARBA00004123"/>
    </source>
</evidence>
<feature type="region of interest" description="Disordered" evidence="6">
    <location>
        <begin position="579"/>
        <end position="600"/>
    </location>
</feature>
<reference evidence="8" key="1">
    <citation type="submission" date="2022-05" db="EMBL/GenBank/DDBJ databases">
        <title>The Musa troglodytarum L. genome provides insights into the mechanism of non-climacteric behaviour and enrichment of carotenoids.</title>
        <authorList>
            <person name="Wang J."/>
        </authorList>
    </citation>
    <scope>NUCLEOTIDE SEQUENCE</scope>
    <source>
        <tissue evidence="8">Leaf</tissue>
    </source>
</reference>
<feature type="compositionally biased region" description="Low complexity" evidence="6">
    <location>
        <begin position="436"/>
        <end position="451"/>
    </location>
</feature>
<organism evidence="8 9">
    <name type="scientific">Musa troglodytarum</name>
    <name type="common">fe'i banana</name>
    <dbReference type="NCBI Taxonomy" id="320322"/>
    <lineage>
        <taxon>Eukaryota</taxon>
        <taxon>Viridiplantae</taxon>
        <taxon>Streptophyta</taxon>
        <taxon>Embryophyta</taxon>
        <taxon>Tracheophyta</taxon>
        <taxon>Spermatophyta</taxon>
        <taxon>Magnoliopsida</taxon>
        <taxon>Liliopsida</taxon>
        <taxon>Zingiberales</taxon>
        <taxon>Musaceae</taxon>
        <taxon>Musa</taxon>
    </lineage>
</organism>
<feature type="compositionally biased region" description="Polar residues" evidence="6">
    <location>
        <begin position="270"/>
        <end position="285"/>
    </location>
</feature>
<feature type="compositionally biased region" description="Polar residues" evidence="6">
    <location>
        <begin position="1"/>
        <end position="27"/>
    </location>
</feature>
<dbReference type="OrthoDB" id="2193432at2759"/>
<dbReference type="GO" id="GO:0005669">
    <property type="term" value="C:transcription factor TFIID complex"/>
    <property type="evidence" value="ECO:0007669"/>
    <property type="project" value="InterPro"/>
</dbReference>
<evidence type="ECO:0000256" key="5">
    <source>
        <dbReference type="ARBA" id="ARBA00023242"/>
    </source>
</evidence>
<comment type="similarity">
    <text evidence="2">Belongs to the TAF12 family.</text>
</comment>
<dbReference type="GO" id="GO:0003677">
    <property type="term" value="F:DNA binding"/>
    <property type="evidence" value="ECO:0007669"/>
    <property type="project" value="TreeGrafter"/>
</dbReference>
<dbReference type="InterPro" id="IPR037794">
    <property type="entry name" value="TAF12"/>
</dbReference>
<evidence type="ECO:0000256" key="3">
    <source>
        <dbReference type="ARBA" id="ARBA00023015"/>
    </source>
</evidence>
<dbReference type="GO" id="GO:0051123">
    <property type="term" value="P:RNA polymerase II preinitiation complex assembly"/>
    <property type="evidence" value="ECO:0007669"/>
    <property type="project" value="TreeGrafter"/>
</dbReference>
<dbReference type="AlphaFoldDB" id="A0A9E7KKK9"/>
<feature type="region of interest" description="Disordered" evidence="6">
    <location>
        <begin position="214"/>
        <end position="233"/>
    </location>
</feature>
<dbReference type="Pfam" id="PF03847">
    <property type="entry name" value="TFIID_20kDa"/>
    <property type="match status" value="1"/>
</dbReference>
<feature type="region of interest" description="Disordered" evidence="6">
    <location>
        <begin position="427"/>
        <end position="452"/>
    </location>
</feature>
<feature type="compositionally biased region" description="Pro residues" evidence="6">
    <location>
        <begin position="34"/>
        <end position="45"/>
    </location>
</feature>
<dbReference type="EMBL" id="CP097509">
    <property type="protein sequence ID" value="URE18770.1"/>
    <property type="molecule type" value="Genomic_DNA"/>
</dbReference>
<dbReference type="Proteomes" id="UP001055439">
    <property type="component" value="Chromosome 7"/>
</dbReference>
<feature type="compositionally biased region" description="Polar residues" evidence="6">
    <location>
        <begin position="579"/>
        <end position="599"/>
    </location>
</feature>
<feature type="domain" description="Transcription initiation factor TFIID subunit 12" evidence="7">
    <location>
        <begin position="460"/>
        <end position="527"/>
    </location>
</feature>
<feature type="region of interest" description="Disordered" evidence="6">
    <location>
        <begin position="1"/>
        <end position="68"/>
    </location>
</feature>
<evidence type="ECO:0000256" key="4">
    <source>
        <dbReference type="ARBA" id="ARBA00023163"/>
    </source>
</evidence>
<name>A0A9E7KKK9_9LILI</name>
<gene>
    <name evidence="8" type="ORF">MUK42_11405</name>
</gene>
<keyword evidence="3" id="KW-0805">Transcription regulation</keyword>
<keyword evidence="4" id="KW-0804">Transcription</keyword>
<evidence type="ECO:0000259" key="7">
    <source>
        <dbReference type="Pfam" id="PF03847"/>
    </source>
</evidence>
<dbReference type="GO" id="GO:0017025">
    <property type="term" value="F:TBP-class protein binding"/>
    <property type="evidence" value="ECO:0007669"/>
    <property type="project" value="TreeGrafter"/>
</dbReference>
<dbReference type="InterPro" id="IPR003228">
    <property type="entry name" value="TFIID_TAF12_dom"/>
</dbReference>
<feature type="compositionally biased region" description="Low complexity" evidence="6">
    <location>
        <begin position="341"/>
        <end position="357"/>
    </location>
</feature>
<dbReference type="SUPFAM" id="SSF47113">
    <property type="entry name" value="Histone-fold"/>
    <property type="match status" value="1"/>
</dbReference>
<dbReference type="FunFam" id="1.10.20.10:FF:000011">
    <property type="entry name" value="Transcription initiation factor TFIID subunit 12"/>
    <property type="match status" value="1"/>
</dbReference>
<dbReference type="GO" id="GO:0000124">
    <property type="term" value="C:SAGA complex"/>
    <property type="evidence" value="ECO:0007669"/>
    <property type="project" value="InterPro"/>
</dbReference>
<comment type="subcellular location">
    <subcellularLocation>
        <location evidence="1">Nucleus</location>
    </subcellularLocation>
</comment>